<dbReference type="EMBL" id="FWXO01000001">
    <property type="protein sequence ID" value="SMC39491.1"/>
    <property type="molecule type" value="Genomic_DNA"/>
</dbReference>
<evidence type="ECO:0000313" key="2">
    <source>
        <dbReference type="Proteomes" id="UP000192360"/>
    </source>
</evidence>
<organism evidence="1 2">
    <name type="scientific">Cellulophaga tyrosinoxydans</name>
    <dbReference type="NCBI Taxonomy" id="504486"/>
    <lineage>
        <taxon>Bacteria</taxon>
        <taxon>Pseudomonadati</taxon>
        <taxon>Bacteroidota</taxon>
        <taxon>Flavobacteriia</taxon>
        <taxon>Flavobacteriales</taxon>
        <taxon>Flavobacteriaceae</taxon>
        <taxon>Cellulophaga</taxon>
    </lineage>
</organism>
<dbReference type="AlphaFoldDB" id="A0A1W1YUI8"/>
<gene>
    <name evidence="1" type="ORF">SAMN05660703_0865</name>
</gene>
<dbReference type="STRING" id="504486.SAMN05660703_0865"/>
<sequence length="149" mass="17328">MFAAKMLIICLLYFDMSKKNGILSIMTDADKQESDKLIQKSVNHLEATGFEHIKADIEGYETPKSYLRKGTDSKITPDIVAIKNGRKYFFDISLKSKKPKLLKSKWLFLDTISRMRSERFRIITTKGHYKFTDNMLEDINLTNKEPIKL</sequence>
<name>A0A1W1YUI8_9FLAO</name>
<keyword evidence="2" id="KW-1185">Reference proteome</keyword>
<protein>
    <submittedName>
        <fullName evidence="1">Uncharacterized protein</fullName>
    </submittedName>
</protein>
<evidence type="ECO:0000313" key="1">
    <source>
        <dbReference type="EMBL" id="SMC39491.1"/>
    </source>
</evidence>
<dbReference type="Proteomes" id="UP000192360">
    <property type="component" value="Unassembled WGS sequence"/>
</dbReference>
<proteinExistence type="predicted"/>
<accession>A0A1W1YUI8</accession>
<reference evidence="1 2" key="1">
    <citation type="submission" date="2017-04" db="EMBL/GenBank/DDBJ databases">
        <authorList>
            <person name="Afonso C.L."/>
            <person name="Miller P.J."/>
            <person name="Scott M.A."/>
            <person name="Spackman E."/>
            <person name="Goraichik I."/>
            <person name="Dimitrov K.M."/>
            <person name="Suarez D.L."/>
            <person name="Swayne D.E."/>
        </authorList>
    </citation>
    <scope>NUCLEOTIDE SEQUENCE [LARGE SCALE GENOMIC DNA]</scope>
    <source>
        <strain evidence="1 2">DSM 21164</strain>
    </source>
</reference>